<reference evidence="4 5" key="1">
    <citation type="submission" date="2015-04" db="EMBL/GenBank/DDBJ databases">
        <title>Complete genome sequence of Schizopora paradoxa KUC8140, a cosmopolitan wood degrader in East Asia.</title>
        <authorList>
            <consortium name="DOE Joint Genome Institute"/>
            <person name="Min B."/>
            <person name="Park H."/>
            <person name="Jang Y."/>
            <person name="Kim J.-J."/>
            <person name="Kim K.H."/>
            <person name="Pangilinan J."/>
            <person name="Lipzen A."/>
            <person name="Riley R."/>
            <person name="Grigoriev I.V."/>
            <person name="Spatafora J.W."/>
            <person name="Choi I.-G."/>
        </authorList>
    </citation>
    <scope>NUCLEOTIDE SEQUENCE [LARGE SCALE GENOMIC DNA]</scope>
    <source>
        <strain evidence="4 5">KUC8140</strain>
    </source>
</reference>
<sequence length="534" mass="61058">MDDLLRSLVCAEGASFNSYRTRKITPCSPETRVDILNTIQEWVTHNSGHLGRIFWLNGLAGIGKSSISMTIASWAESQGYLGASFFFARDLCDVLTEDKSIGSKELSLQFEGLIRRPLSACNRHRPILIVLDALDECSPERDVEEALRIIMQLDAKGEEMDNLRIFIASRPEAHIRSLLEPSAEEGHHTRVVLHDISSAVVRNDIARYLETEFSRITHEFKLREGWVSEEDFASLLDDSGNFFEYAATTARFIGDTRIRDPRKQLQKVLRIKTGHGKSTRIYANLDRLYLGVLMASVSENSDDEDLEELRNVIGTLVLLRNPLPLDQLAVFLSMEVDRVRSVLYHLHSVIIVSPEDSIPPRFFHPSFYDFITDNQRCDDERFLIRPKVHENTMCSRCLKLIYYGLRDVKVRYGGLRGRISFASREEALLSNRDGKISQGANCDVSTSIAKELWRNYGNAVVYACEHLPSHLVPSHLTVTDTLANEINHFLDDWVTFRNWYFITALGIDVAAVQILMVRLYVFQRVDSKIIFYFR</sequence>
<dbReference type="OrthoDB" id="3027122at2759"/>
<evidence type="ECO:0000313" key="5">
    <source>
        <dbReference type="Proteomes" id="UP000053477"/>
    </source>
</evidence>
<organism evidence="4 5">
    <name type="scientific">Schizopora paradoxa</name>
    <dbReference type="NCBI Taxonomy" id="27342"/>
    <lineage>
        <taxon>Eukaryota</taxon>
        <taxon>Fungi</taxon>
        <taxon>Dikarya</taxon>
        <taxon>Basidiomycota</taxon>
        <taxon>Agaricomycotina</taxon>
        <taxon>Agaricomycetes</taxon>
        <taxon>Hymenochaetales</taxon>
        <taxon>Schizoporaceae</taxon>
        <taxon>Schizopora</taxon>
    </lineage>
</organism>
<dbReference type="Proteomes" id="UP000053477">
    <property type="component" value="Unassembled WGS sequence"/>
</dbReference>
<evidence type="ECO:0000259" key="3">
    <source>
        <dbReference type="Pfam" id="PF24883"/>
    </source>
</evidence>
<proteinExistence type="predicted"/>
<feature type="domain" description="Nephrocystin 3-like N-terminal" evidence="3">
    <location>
        <begin position="89"/>
        <end position="170"/>
    </location>
</feature>
<keyword evidence="1" id="KW-0677">Repeat</keyword>
<gene>
    <name evidence="4" type="ORF">SCHPADRAFT_868569</name>
</gene>
<keyword evidence="2" id="KW-0472">Membrane</keyword>
<accession>A0A0H2SJ33</accession>
<evidence type="ECO:0000313" key="4">
    <source>
        <dbReference type="EMBL" id="KLO17091.1"/>
    </source>
</evidence>
<dbReference type="InterPro" id="IPR027417">
    <property type="entry name" value="P-loop_NTPase"/>
</dbReference>
<dbReference type="InterPro" id="IPR056884">
    <property type="entry name" value="NPHP3-like_N"/>
</dbReference>
<dbReference type="SUPFAM" id="SSF52540">
    <property type="entry name" value="P-loop containing nucleoside triphosphate hydrolases"/>
    <property type="match status" value="1"/>
</dbReference>
<keyword evidence="2" id="KW-0812">Transmembrane</keyword>
<feature type="transmembrane region" description="Helical" evidence="2">
    <location>
        <begin position="499"/>
        <end position="521"/>
    </location>
</feature>
<keyword evidence="2" id="KW-1133">Transmembrane helix</keyword>
<evidence type="ECO:0000256" key="2">
    <source>
        <dbReference type="SAM" id="Phobius"/>
    </source>
</evidence>
<dbReference type="AlphaFoldDB" id="A0A0H2SJ33"/>
<keyword evidence="5" id="KW-1185">Reference proteome</keyword>
<dbReference type="InParanoid" id="A0A0H2SJ33"/>
<evidence type="ECO:0000256" key="1">
    <source>
        <dbReference type="ARBA" id="ARBA00022737"/>
    </source>
</evidence>
<name>A0A0H2SJ33_9AGAM</name>
<dbReference type="STRING" id="27342.A0A0H2SJ33"/>
<protein>
    <recommendedName>
        <fullName evidence="3">Nephrocystin 3-like N-terminal domain-containing protein</fullName>
    </recommendedName>
</protein>
<dbReference type="Pfam" id="PF24883">
    <property type="entry name" value="NPHP3_N"/>
    <property type="match status" value="1"/>
</dbReference>
<dbReference type="EMBL" id="KQ085908">
    <property type="protein sequence ID" value="KLO17091.1"/>
    <property type="molecule type" value="Genomic_DNA"/>
</dbReference>
<dbReference type="PANTHER" id="PTHR10039">
    <property type="entry name" value="AMELOGENIN"/>
    <property type="match status" value="1"/>
</dbReference>
<dbReference type="Gene3D" id="3.40.50.300">
    <property type="entry name" value="P-loop containing nucleotide triphosphate hydrolases"/>
    <property type="match status" value="1"/>
</dbReference>